<feature type="coiled-coil region" evidence="6">
    <location>
        <begin position="129"/>
        <end position="156"/>
    </location>
</feature>
<dbReference type="PANTHER" id="PTHR31113:SF19">
    <property type="match status" value="1"/>
</dbReference>
<comment type="subcellular location">
    <subcellularLocation>
        <location evidence="1">Membrane</location>
    </subcellularLocation>
</comment>
<protein>
    <submittedName>
        <fullName evidence="9">Uncharacterized protein</fullName>
    </submittedName>
</protein>
<feature type="transmembrane region" description="Helical" evidence="8">
    <location>
        <begin position="158"/>
        <end position="185"/>
    </location>
</feature>
<dbReference type="OrthoDB" id="1072828at2759"/>
<comment type="similarity">
    <text evidence="2">Belongs to the UPF0496 family.</text>
</comment>
<keyword evidence="10" id="KW-1185">Reference proteome</keyword>
<keyword evidence="4 8" id="KW-1133">Transmembrane helix</keyword>
<dbReference type="KEGG" id="crb:17895457"/>
<evidence type="ECO:0000256" key="7">
    <source>
        <dbReference type="SAM" id="MobiDB-lite"/>
    </source>
</evidence>
<feature type="region of interest" description="Disordered" evidence="7">
    <location>
        <begin position="7"/>
        <end position="33"/>
    </location>
</feature>
<dbReference type="Proteomes" id="UP000029121">
    <property type="component" value="Unassembled WGS sequence"/>
</dbReference>
<dbReference type="EMBL" id="KB870806">
    <property type="protein sequence ID" value="EOA34719.1"/>
    <property type="molecule type" value="Genomic_DNA"/>
</dbReference>
<dbReference type="PANTHER" id="PTHR31113">
    <property type="entry name" value="UPF0496 PROTEIN 3-RELATED"/>
    <property type="match status" value="1"/>
</dbReference>
<evidence type="ECO:0000256" key="6">
    <source>
        <dbReference type="SAM" id="Coils"/>
    </source>
</evidence>
<feature type="compositionally biased region" description="Low complexity" evidence="7">
    <location>
        <begin position="13"/>
        <end position="24"/>
    </location>
</feature>
<reference evidence="10" key="1">
    <citation type="journal article" date="2013" name="Nat. Genet.">
        <title>The Capsella rubella genome and the genomic consequences of rapid mating system evolution.</title>
        <authorList>
            <person name="Slotte T."/>
            <person name="Hazzouri K.M."/>
            <person name="Agren J.A."/>
            <person name="Koenig D."/>
            <person name="Maumus F."/>
            <person name="Guo Y.L."/>
            <person name="Steige K."/>
            <person name="Platts A.E."/>
            <person name="Escobar J.S."/>
            <person name="Newman L.K."/>
            <person name="Wang W."/>
            <person name="Mandakova T."/>
            <person name="Vello E."/>
            <person name="Smith L.M."/>
            <person name="Henz S.R."/>
            <person name="Steffen J."/>
            <person name="Takuno S."/>
            <person name="Brandvain Y."/>
            <person name="Coop G."/>
            <person name="Andolfatto P."/>
            <person name="Hu T.T."/>
            <person name="Blanchette M."/>
            <person name="Clark R.M."/>
            <person name="Quesneville H."/>
            <person name="Nordborg M."/>
            <person name="Gaut B.S."/>
            <person name="Lysak M.A."/>
            <person name="Jenkins J."/>
            <person name="Grimwood J."/>
            <person name="Chapman J."/>
            <person name="Prochnik S."/>
            <person name="Shu S."/>
            <person name="Rokhsar D."/>
            <person name="Schmutz J."/>
            <person name="Weigel D."/>
            <person name="Wright S.I."/>
        </authorList>
    </citation>
    <scope>NUCLEOTIDE SEQUENCE [LARGE SCALE GENOMIC DNA]</scope>
    <source>
        <strain evidence="10">cv. Monte Gargano</strain>
    </source>
</reference>
<evidence type="ECO:0000256" key="2">
    <source>
        <dbReference type="ARBA" id="ARBA00009074"/>
    </source>
</evidence>
<proteinExistence type="inferred from homology"/>
<dbReference type="eggNOG" id="ENOG502QQBT">
    <property type="taxonomic scope" value="Eukaryota"/>
</dbReference>
<keyword evidence="6" id="KW-0175">Coiled coil</keyword>
<evidence type="ECO:0000256" key="3">
    <source>
        <dbReference type="ARBA" id="ARBA00022692"/>
    </source>
</evidence>
<keyword evidence="3 8" id="KW-0812">Transmembrane</keyword>
<evidence type="ECO:0000256" key="1">
    <source>
        <dbReference type="ARBA" id="ARBA00004370"/>
    </source>
</evidence>
<evidence type="ECO:0000313" key="9">
    <source>
        <dbReference type="EMBL" id="EOA34719.1"/>
    </source>
</evidence>
<accession>R0HXY2</accession>
<dbReference type="GO" id="GO:0016020">
    <property type="term" value="C:membrane"/>
    <property type="evidence" value="ECO:0007669"/>
    <property type="project" value="UniProtKB-SubCell"/>
</dbReference>
<gene>
    <name evidence="9" type="ORF">CARUB_v10022290mg</name>
</gene>
<dbReference type="STRING" id="81985.R0HXY2"/>
<dbReference type="InterPro" id="IPR007749">
    <property type="entry name" value="DUF677"/>
</dbReference>
<sequence length="311" mass="35064">MTFKFCKRSQPKSSVSTSSSSSSTIGDTKGMLKSRSEDNLNKLGNCMDNMDEDVSKLFMEFQQTDLREDPELFRLLNGYFNTTKNVSHLCESLRICLERGKNKDGLFIGEALCEDLDYCMFLEEFKTCHEDLAKMIVKLEKTMKQIDKKLKRVRGRRAIVAAALLIPVVVGIFVSKVVAGIFGLIPIEPLTSFVSSRWKKATEALKRKKTAMSSMERGTMVALKEVEKITRLVTRLETVERSIRVATVPIKKRSLVAMGEVEEERKSLKSTLVDLDRETGLCDGFAQFGRTVALEKITEFLSRGEKKSSAK</sequence>
<evidence type="ECO:0000313" key="10">
    <source>
        <dbReference type="Proteomes" id="UP000029121"/>
    </source>
</evidence>
<evidence type="ECO:0000256" key="5">
    <source>
        <dbReference type="ARBA" id="ARBA00023136"/>
    </source>
</evidence>
<organism evidence="9 10">
    <name type="scientific">Capsella rubella</name>
    <dbReference type="NCBI Taxonomy" id="81985"/>
    <lineage>
        <taxon>Eukaryota</taxon>
        <taxon>Viridiplantae</taxon>
        <taxon>Streptophyta</taxon>
        <taxon>Embryophyta</taxon>
        <taxon>Tracheophyta</taxon>
        <taxon>Spermatophyta</taxon>
        <taxon>Magnoliopsida</taxon>
        <taxon>eudicotyledons</taxon>
        <taxon>Gunneridae</taxon>
        <taxon>Pentapetalae</taxon>
        <taxon>rosids</taxon>
        <taxon>malvids</taxon>
        <taxon>Brassicales</taxon>
        <taxon>Brassicaceae</taxon>
        <taxon>Camelineae</taxon>
        <taxon>Capsella</taxon>
    </lineage>
</organism>
<name>R0HXY2_9BRAS</name>
<evidence type="ECO:0000256" key="8">
    <source>
        <dbReference type="SAM" id="Phobius"/>
    </source>
</evidence>
<dbReference type="AlphaFoldDB" id="R0HXY2"/>
<keyword evidence="5 8" id="KW-0472">Membrane</keyword>
<dbReference type="Pfam" id="PF05055">
    <property type="entry name" value="DUF677"/>
    <property type="match status" value="2"/>
</dbReference>
<evidence type="ECO:0000256" key="4">
    <source>
        <dbReference type="ARBA" id="ARBA00022989"/>
    </source>
</evidence>